<name>A0A7K3W954_9ACTN</name>
<dbReference type="GO" id="GO:0016042">
    <property type="term" value="P:lipid catabolic process"/>
    <property type="evidence" value="ECO:0007669"/>
    <property type="project" value="InterPro"/>
</dbReference>
<keyword evidence="3" id="KW-1185">Reference proteome</keyword>
<organism evidence="2 3">
    <name type="scientific">Goekera deserti</name>
    <dbReference type="NCBI Taxonomy" id="2497753"/>
    <lineage>
        <taxon>Bacteria</taxon>
        <taxon>Bacillati</taxon>
        <taxon>Actinomycetota</taxon>
        <taxon>Actinomycetes</taxon>
        <taxon>Geodermatophilales</taxon>
        <taxon>Geodermatophilaceae</taxon>
        <taxon>Goekera</taxon>
    </lineage>
</organism>
<dbReference type="PIRSF" id="PIRSF029171">
    <property type="entry name" value="Esterase_LipA"/>
    <property type="match status" value="1"/>
</dbReference>
<dbReference type="EMBL" id="JAAGWK010000005">
    <property type="protein sequence ID" value="NEL52874.1"/>
    <property type="molecule type" value="Genomic_DNA"/>
</dbReference>
<feature type="chain" id="PRO_5029889204" description="Triacylglycerol lipase" evidence="1">
    <location>
        <begin position="39"/>
        <end position="426"/>
    </location>
</feature>
<dbReference type="Proteomes" id="UP000470470">
    <property type="component" value="Unassembled WGS sequence"/>
</dbReference>
<comment type="caution">
    <text evidence="2">The sequence shown here is derived from an EMBL/GenBank/DDBJ whole genome shotgun (WGS) entry which is preliminary data.</text>
</comment>
<dbReference type="Pfam" id="PF03583">
    <property type="entry name" value="LIP"/>
    <property type="match status" value="1"/>
</dbReference>
<dbReference type="SUPFAM" id="SSF53474">
    <property type="entry name" value="alpha/beta-Hydrolases"/>
    <property type="match status" value="1"/>
</dbReference>
<accession>A0A7K3W954</accession>
<dbReference type="AlphaFoldDB" id="A0A7K3W954"/>
<dbReference type="Gene3D" id="3.40.50.1820">
    <property type="entry name" value="alpha/beta hydrolase"/>
    <property type="match status" value="1"/>
</dbReference>
<dbReference type="RefSeq" id="WP_162393131.1">
    <property type="nucleotide sequence ID" value="NZ_JAABOZ010000005.1"/>
</dbReference>
<feature type="signal peptide" evidence="1">
    <location>
        <begin position="1"/>
        <end position="38"/>
    </location>
</feature>
<protein>
    <recommendedName>
        <fullName evidence="4">Triacylglycerol lipase</fullName>
    </recommendedName>
</protein>
<gene>
    <name evidence="2" type="ORF">G1H19_02445</name>
</gene>
<proteinExistence type="predicted"/>
<keyword evidence="1" id="KW-0732">Signal</keyword>
<dbReference type="InterPro" id="IPR005152">
    <property type="entry name" value="Lipase_secreted"/>
</dbReference>
<evidence type="ECO:0000256" key="1">
    <source>
        <dbReference type="SAM" id="SignalP"/>
    </source>
</evidence>
<dbReference type="PANTHER" id="PTHR34853:SF1">
    <property type="entry name" value="LIPASE 5"/>
    <property type="match status" value="1"/>
</dbReference>
<dbReference type="InterPro" id="IPR029058">
    <property type="entry name" value="AB_hydrolase_fold"/>
</dbReference>
<evidence type="ECO:0000313" key="3">
    <source>
        <dbReference type="Proteomes" id="UP000470470"/>
    </source>
</evidence>
<evidence type="ECO:0000313" key="2">
    <source>
        <dbReference type="EMBL" id="NEL52874.1"/>
    </source>
</evidence>
<sequence length="426" mass="43978">MTLQHGQTTTGRLGGLGRLAVATAMAIGLLAVPNTAMAAPTGPSPATPEFYTVPNPLPAGEHGDLIKYRPQNASLQNLGATAYTIMYRSTGSSPNGDPLTPGAPSGVTGSVLIPKAPWRGAGPRPIVSFAVGTQGLGSNCAPSKALENNRQYDVFGLGSMLLNGYAVLMTDYAGYTNGDVHTYIAGQTLGHNVLDIVKAATQIPGSGLSPTAPVVLSGYSEGGQAVAWAGQLAPSYTPTLNLKGVAAGGVPTSLVATARSLDGGPYAGFLIDAVIGLNQAYPATPLRDLLNAKGVAALDKAVRPQECTLETILDFATTRISTLTKDGSGLDQLLAIPEWQKVLAANELGKLPIKAPVFLNGARSDDVIPPATQDALVTAYCGQGMTVQVARYPGIHVTGALTNQPDVATFLRNRFNDRAPVNNCPR</sequence>
<dbReference type="PANTHER" id="PTHR34853">
    <property type="match status" value="1"/>
</dbReference>
<dbReference type="GO" id="GO:0004806">
    <property type="term" value="F:triacylglycerol lipase activity"/>
    <property type="evidence" value="ECO:0007669"/>
    <property type="project" value="InterPro"/>
</dbReference>
<evidence type="ECO:0008006" key="4">
    <source>
        <dbReference type="Google" id="ProtNLM"/>
    </source>
</evidence>
<dbReference type="Gene3D" id="1.10.260.130">
    <property type="match status" value="1"/>
</dbReference>
<reference evidence="2 3" key="1">
    <citation type="submission" date="2020-02" db="EMBL/GenBank/DDBJ databases">
        <title>The whole genome sequence of CPCC 205119.</title>
        <authorList>
            <person name="Jiang Z."/>
        </authorList>
    </citation>
    <scope>NUCLEOTIDE SEQUENCE [LARGE SCALE GENOMIC DNA]</scope>
    <source>
        <strain evidence="2 3">CPCC 205119</strain>
    </source>
</reference>